<sequence>MNPDRMDAMIKSANDAYEAIRTLNHATLTATVPAPVAYALLGSLRQLEHAVARLATQLSSGLRRSLTEYDVYDDTRDPAQSVAMAAAALAETATHADRTAECAAAAQLAITWQGFRLDKEDDR</sequence>
<evidence type="ECO:0000313" key="1">
    <source>
        <dbReference type="EMBL" id="TCO45539.1"/>
    </source>
</evidence>
<dbReference type="OrthoDB" id="3830192at2"/>
<proteinExistence type="predicted"/>
<evidence type="ECO:0000313" key="2">
    <source>
        <dbReference type="Proteomes" id="UP000295573"/>
    </source>
</evidence>
<reference evidence="1 2" key="1">
    <citation type="journal article" date="2015" name="Stand. Genomic Sci.">
        <title>Genomic Encyclopedia of Bacterial and Archaeal Type Strains, Phase III: the genomes of soil and plant-associated and newly described type strains.</title>
        <authorList>
            <person name="Whitman W.B."/>
            <person name="Woyke T."/>
            <person name="Klenk H.P."/>
            <person name="Zhou Y."/>
            <person name="Lilburn T.G."/>
            <person name="Beck B.J."/>
            <person name="De Vos P."/>
            <person name="Vandamme P."/>
            <person name="Eisen J.A."/>
            <person name="Garrity G."/>
            <person name="Hugenholtz P."/>
            <person name="Kyrpides N.C."/>
        </authorList>
    </citation>
    <scope>NUCLEOTIDE SEQUENCE [LARGE SCALE GENOMIC DNA]</scope>
    <source>
        <strain evidence="1 2">VKM Ac-2541</strain>
    </source>
</reference>
<comment type="caution">
    <text evidence="1">The sequence shown here is derived from an EMBL/GenBank/DDBJ whole genome shotgun (WGS) entry which is preliminary data.</text>
</comment>
<dbReference type="AlphaFoldDB" id="A0A4R2ING8"/>
<dbReference type="Proteomes" id="UP000295573">
    <property type="component" value="Unassembled WGS sequence"/>
</dbReference>
<accession>A0A4R2ING8</accession>
<keyword evidence="2" id="KW-1185">Reference proteome</keyword>
<dbReference type="EMBL" id="SLWR01000008">
    <property type="protein sequence ID" value="TCO45539.1"/>
    <property type="molecule type" value="Genomic_DNA"/>
</dbReference>
<dbReference type="RefSeq" id="WP_132151889.1">
    <property type="nucleotide sequence ID" value="NZ_SLWR01000008.1"/>
</dbReference>
<gene>
    <name evidence="1" type="ORF">EV646_108162</name>
</gene>
<protein>
    <submittedName>
        <fullName evidence="1">Uncharacterized protein</fullName>
    </submittedName>
</protein>
<name>A0A4R2ING8_9ACTN</name>
<organism evidence="1 2">
    <name type="scientific">Kribbella antiqua</name>
    <dbReference type="NCBI Taxonomy" id="2512217"/>
    <lineage>
        <taxon>Bacteria</taxon>
        <taxon>Bacillati</taxon>
        <taxon>Actinomycetota</taxon>
        <taxon>Actinomycetes</taxon>
        <taxon>Propionibacteriales</taxon>
        <taxon>Kribbellaceae</taxon>
        <taxon>Kribbella</taxon>
    </lineage>
</organism>